<reference evidence="3" key="1">
    <citation type="submission" date="2003-08" db="EMBL/GenBank/DDBJ databases">
        <authorList>
            <person name="Birren B."/>
            <person name="Nusbaum C."/>
            <person name="Abebe A."/>
            <person name="Abouelleil A."/>
            <person name="Adekoya E."/>
            <person name="Ait-zahra M."/>
            <person name="Allen N."/>
            <person name="Allen T."/>
            <person name="An P."/>
            <person name="Anderson M."/>
            <person name="Anderson S."/>
            <person name="Arachchi H."/>
            <person name="Armbruster J."/>
            <person name="Bachantsang P."/>
            <person name="Baldwin J."/>
            <person name="Barry A."/>
            <person name="Bayul T."/>
            <person name="Blitshsteyn B."/>
            <person name="Bloom T."/>
            <person name="Blye J."/>
            <person name="Boguslavskiy L."/>
            <person name="Borowsky M."/>
            <person name="Boukhgalter B."/>
            <person name="Brunache A."/>
            <person name="Butler J."/>
            <person name="Calixte N."/>
            <person name="Calvo S."/>
            <person name="Camarata J."/>
            <person name="Campo K."/>
            <person name="Chang J."/>
            <person name="Cheshatsang Y."/>
            <person name="Citroen M."/>
            <person name="Collymore A."/>
            <person name="Considine T."/>
            <person name="Cook A."/>
            <person name="Cooke P."/>
            <person name="Corum B."/>
            <person name="Cuomo C."/>
            <person name="David R."/>
            <person name="Dawoe T."/>
            <person name="Degray S."/>
            <person name="Dodge S."/>
            <person name="Dooley K."/>
            <person name="Dorje P."/>
            <person name="Dorjee K."/>
            <person name="Dorris L."/>
            <person name="Duffey N."/>
            <person name="Dupes A."/>
            <person name="Elkins T."/>
            <person name="Engels R."/>
            <person name="Erickson J."/>
            <person name="Farina A."/>
            <person name="Faro S."/>
            <person name="Ferreira P."/>
            <person name="Fischer H."/>
            <person name="Fitzgerald M."/>
            <person name="Foley K."/>
            <person name="Gage D."/>
            <person name="Galagan J."/>
            <person name="Gearin G."/>
            <person name="Gnerre S."/>
            <person name="Gnirke A."/>
            <person name="Goyette A."/>
            <person name="Graham J."/>
            <person name="Grandbois E."/>
            <person name="Gyaltsen K."/>
            <person name="Hafez N."/>
            <person name="Hagopian D."/>
            <person name="Hagos B."/>
            <person name="Hall J."/>
            <person name="Hatcher B."/>
            <person name="Heller A."/>
            <person name="Higgins H."/>
            <person name="Honan T."/>
            <person name="Horn A."/>
            <person name="Houde N."/>
            <person name="Hughes L."/>
            <person name="Hulme W."/>
            <person name="Husby E."/>
            <person name="Iliev I."/>
            <person name="Jaffe D."/>
            <person name="Jones C."/>
            <person name="Kamal M."/>
            <person name="Kamat A."/>
            <person name="Kamvysselis M."/>
            <person name="Karlsson E."/>
            <person name="Kells C."/>
            <person name="Kieu A."/>
            <person name="Kisner P."/>
            <person name="Kodira C."/>
            <person name="Kulbokas E."/>
            <person name="Labutti K."/>
            <person name="Lama D."/>
            <person name="Landers T."/>
            <person name="Leger J."/>
            <person name="Levine S."/>
            <person name="Lewis D."/>
            <person name="Lewis T."/>
            <person name="Lindblad-toh K."/>
            <person name="Liu X."/>
            <person name="Lokyitsang T."/>
            <person name="Lokyitsang Y."/>
            <person name="Lucien O."/>
            <person name="Lui A."/>
            <person name="Ma L.J."/>
            <person name="Mabbitt R."/>
            <person name="Macdonald J."/>
            <person name="Maclean C."/>
            <person name="Major J."/>
            <person name="Manning J."/>
            <person name="Marabella R."/>
            <person name="Maru K."/>
            <person name="Matthews C."/>
            <person name="Mauceli E."/>
            <person name="Mccarthy M."/>
            <person name="Mcdonough S."/>
            <person name="Mcghee T."/>
            <person name="Meldrim J."/>
            <person name="Meneus L."/>
            <person name="Mesirov J."/>
            <person name="Mihalev A."/>
            <person name="Mihova T."/>
            <person name="Mikkelsen T."/>
            <person name="Mlenga V."/>
            <person name="Moru K."/>
            <person name="Mozes J."/>
            <person name="Mulrain L."/>
            <person name="Munson G."/>
            <person name="Naylor J."/>
            <person name="Newes C."/>
            <person name="Nguyen C."/>
            <person name="Nguyen N."/>
            <person name="Nguyen T."/>
            <person name="Nicol R."/>
            <person name="Nielsen C."/>
            <person name="Nizzari M."/>
            <person name="Norbu C."/>
            <person name="Norbu N."/>
            <person name="O'donnell P."/>
            <person name="Okoawo O."/>
            <person name="O'leary S."/>
            <person name="Omotosho B."/>
            <person name="O'neill K."/>
            <person name="Osman S."/>
            <person name="Parker S."/>
            <person name="Perrin D."/>
            <person name="Phunkhang P."/>
            <person name="Piqani B."/>
            <person name="Purcell S."/>
            <person name="Rachupka T."/>
            <person name="Ramasamy U."/>
            <person name="Rameau R."/>
            <person name="Ray V."/>
            <person name="Raymond C."/>
            <person name="Retta R."/>
            <person name="Richardson S."/>
            <person name="Rise C."/>
            <person name="Rodriguez J."/>
            <person name="Rogers J."/>
            <person name="Rogov P."/>
            <person name="Rutman M."/>
            <person name="Schupbach R."/>
            <person name="Seaman C."/>
            <person name="Settipalli S."/>
            <person name="Sharpe T."/>
            <person name="Sheridan J."/>
            <person name="Sherpa N."/>
            <person name="Shi J."/>
            <person name="Smirnov S."/>
            <person name="Smith C."/>
            <person name="Sougnez C."/>
            <person name="Spencer B."/>
            <person name="Stalker J."/>
            <person name="Stange-thomann N."/>
            <person name="Stavropoulos S."/>
            <person name="Stetson K."/>
            <person name="Stone C."/>
            <person name="Stone S."/>
            <person name="Stubbs M."/>
            <person name="Talamas J."/>
            <person name="Tchuinga P."/>
            <person name="Tenzing P."/>
            <person name="Tesfaye S."/>
            <person name="Theodore J."/>
            <person name="Thoulutsang Y."/>
            <person name="Topham K."/>
            <person name="Towey S."/>
            <person name="Tsamla T."/>
            <person name="Tsomo N."/>
            <person name="Vallee D."/>
            <person name="Vassiliev H."/>
            <person name="Venkataraman V."/>
            <person name="Vinson J."/>
            <person name="Vo A."/>
            <person name="Wade C."/>
            <person name="Wang S."/>
            <person name="Wangchuk T."/>
            <person name="Wangdi T."/>
            <person name="Whittaker C."/>
            <person name="Wilkinson J."/>
            <person name="Wu Y."/>
            <person name="Wyman D."/>
            <person name="Yadav S."/>
            <person name="Yang S."/>
            <person name="Yang X."/>
            <person name="Yeager S."/>
            <person name="Yee E."/>
            <person name="Young G."/>
            <person name="Zainoun J."/>
            <person name="Zembeck L."/>
            <person name="Zimmer A."/>
            <person name="Zody M."/>
            <person name="Lander E."/>
        </authorList>
    </citation>
    <scope>NUCLEOTIDE SEQUENCE [LARGE SCALE GENOMIC DNA]</scope>
</reference>
<dbReference type="Ensembl" id="ENSCSAVT00000016093.1">
    <property type="protein sequence ID" value="ENSCSAVP00000015914.1"/>
    <property type="gene ID" value="ENSCSAVG00000009362.1"/>
</dbReference>
<dbReference type="InParanoid" id="H2ZE98"/>
<feature type="compositionally biased region" description="Acidic residues" evidence="1">
    <location>
        <begin position="76"/>
        <end position="90"/>
    </location>
</feature>
<organism evidence="2 3">
    <name type="scientific">Ciona savignyi</name>
    <name type="common">Pacific transparent sea squirt</name>
    <dbReference type="NCBI Taxonomy" id="51511"/>
    <lineage>
        <taxon>Eukaryota</taxon>
        <taxon>Metazoa</taxon>
        <taxon>Chordata</taxon>
        <taxon>Tunicata</taxon>
        <taxon>Ascidiacea</taxon>
        <taxon>Phlebobranchia</taxon>
        <taxon>Cionidae</taxon>
        <taxon>Ciona</taxon>
    </lineage>
</organism>
<name>H2ZE98_CIOSA</name>
<evidence type="ECO:0000313" key="3">
    <source>
        <dbReference type="Proteomes" id="UP000007875"/>
    </source>
</evidence>
<reference evidence="2" key="2">
    <citation type="submission" date="2025-08" db="UniProtKB">
        <authorList>
            <consortium name="Ensembl"/>
        </authorList>
    </citation>
    <scope>IDENTIFICATION</scope>
</reference>
<dbReference type="AlphaFoldDB" id="H2ZE98"/>
<sequence>MLMSENNTALPSVTVDICESTSHQNAESKDASSPLSYFPRISMSKGLFISLSCPSGLNKHLENDESLSSLTTSDSALEDDATTSNDEEDCEDVSISVPNLKGKIPKTIGLLEYVQSKQFIKRTTSLKLTNHQMWTNDVNQKQNSNSLSNNVILSNDNKIVSAEETFLNETKNDRTKPLNCEDGNSIDIKAQTHNNKPVVRKLDYSDEQTKNLLTKVQE</sequence>
<dbReference type="Proteomes" id="UP000007875">
    <property type="component" value="Unassembled WGS sequence"/>
</dbReference>
<dbReference type="HOGENOM" id="CLU_1269425_0_0_1"/>
<protein>
    <submittedName>
        <fullName evidence="2">Uncharacterized protein</fullName>
    </submittedName>
</protein>
<accession>H2ZE98</accession>
<keyword evidence="3" id="KW-1185">Reference proteome</keyword>
<evidence type="ECO:0000256" key="1">
    <source>
        <dbReference type="SAM" id="MobiDB-lite"/>
    </source>
</evidence>
<proteinExistence type="predicted"/>
<evidence type="ECO:0000313" key="2">
    <source>
        <dbReference type="Ensembl" id="ENSCSAVP00000015914.1"/>
    </source>
</evidence>
<reference evidence="2" key="3">
    <citation type="submission" date="2025-09" db="UniProtKB">
        <authorList>
            <consortium name="Ensembl"/>
        </authorList>
    </citation>
    <scope>IDENTIFICATION</scope>
</reference>
<feature type="region of interest" description="Disordered" evidence="1">
    <location>
        <begin position="68"/>
        <end position="90"/>
    </location>
</feature>